<comment type="caution">
    <text evidence="2">The sequence shown here is derived from an EMBL/GenBank/DDBJ whole genome shotgun (WGS) entry which is preliminary data.</text>
</comment>
<dbReference type="OrthoDB" id="5310629at2759"/>
<reference evidence="2" key="1">
    <citation type="journal article" date="2021" name="Nat. Commun.">
        <title>Genetic determinants of endophytism in the Arabidopsis root mycobiome.</title>
        <authorList>
            <person name="Mesny F."/>
            <person name="Miyauchi S."/>
            <person name="Thiergart T."/>
            <person name="Pickel B."/>
            <person name="Atanasova L."/>
            <person name="Karlsson M."/>
            <person name="Huettel B."/>
            <person name="Barry K.W."/>
            <person name="Haridas S."/>
            <person name="Chen C."/>
            <person name="Bauer D."/>
            <person name="Andreopoulos W."/>
            <person name="Pangilinan J."/>
            <person name="LaButti K."/>
            <person name="Riley R."/>
            <person name="Lipzen A."/>
            <person name="Clum A."/>
            <person name="Drula E."/>
            <person name="Henrissat B."/>
            <person name="Kohler A."/>
            <person name="Grigoriev I.V."/>
            <person name="Martin F.M."/>
            <person name="Hacquard S."/>
        </authorList>
    </citation>
    <scope>NUCLEOTIDE SEQUENCE</scope>
    <source>
        <strain evidence="2">MPI-SDFR-AT-0120</strain>
    </source>
</reference>
<evidence type="ECO:0000313" key="3">
    <source>
        <dbReference type="Proteomes" id="UP000813461"/>
    </source>
</evidence>
<gene>
    <name evidence="2" type="ORF">FB567DRAFT_251807</name>
</gene>
<dbReference type="Proteomes" id="UP000813461">
    <property type="component" value="Unassembled WGS sequence"/>
</dbReference>
<protein>
    <submittedName>
        <fullName evidence="2">Uncharacterized protein</fullName>
    </submittedName>
</protein>
<name>A0A8K0QSM9_9PLEO</name>
<accession>A0A8K0QSM9</accession>
<evidence type="ECO:0000313" key="2">
    <source>
        <dbReference type="EMBL" id="KAH7068573.1"/>
    </source>
</evidence>
<keyword evidence="3" id="KW-1185">Reference proteome</keyword>
<feature type="region of interest" description="Disordered" evidence="1">
    <location>
        <begin position="99"/>
        <end position="162"/>
    </location>
</feature>
<organism evidence="2 3">
    <name type="scientific">Paraphoma chrysanthemicola</name>
    <dbReference type="NCBI Taxonomy" id="798071"/>
    <lineage>
        <taxon>Eukaryota</taxon>
        <taxon>Fungi</taxon>
        <taxon>Dikarya</taxon>
        <taxon>Ascomycota</taxon>
        <taxon>Pezizomycotina</taxon>
        <taxon>Dothideomycetes</taxon>
        <taxon>Pleosporomycetidae</taxon>
        <taxon>Pleosporales</taxon>
        <taxon>Pleosporineae</taxon>
        <taxon>Phaeosphaeriaceae</taxon>
        <taxon>Paraphoma</taxon>
    </lineage>
</organism>
<dbReference type="EMBL" id="JAGMVJ010000032">
    <property type="protein sequence ID" value="KAH7068573.1"/>
    <property type="molecule type" value="Genomic_DNA"/>
</dbReference>
<proteinExistence type="predicted"/>
<feature type="region of interest" description="Disordered" evidence="1">
    <location>
        <begin position="1"/>
        <end position="54"/>
    </location>
</feature>
<feature type="compositionally biased region" description="Polar residues" evidence="1">
    <location>
        <begin position="40"/>
        <end position="54"/>
    </location>
</feature>
<dbReference type="AlphaFoldDB" id="A0A8K0QSM9"/>
<evidence type="ECO:0000256" key="1">
    <source>
        <dbReference type="SAM" id="MobiDB-lite"/>
    </source>
</evidence>
<sequence>MSNPPPVSPPTITSTVPPATDGPISPVTRSGTFPHKTSPAVATQTRLIDTSTPAINDAPVELDGVVLTHEDLKRRTTGGSTSGSVVLNPADEEDIDAEFLGEGENAGRGVREKRAAMLASRSKDPGVIVDLPQDPTAEEVEAAKSAEGTVTPGLKGTEFGER</sequence>